<dbReference type="PANTHER" id="PTHR43648">
    <property type="entry name" value="ELECTRON TRANSFER FLAVOPROTEIN BETA SUBUNIT LYSINE METHYLTRANSFERASE"/>
    <property type="match status" value="1"/>
</dbReference>
<dbReference type="Gene3D" id="3.40.50.150">
    <property type="entry name" value="Vaccinia Virus protein VP39"/>
    <property type="match status" value="2"/>
</dbReference>
<dbReference type="eggNOG" id="COG2264">
    <property type="taxonomic scope" value="Bacteria"/>
</dbReference>
<name>Q02A60_SOLUE</name>
<dbReference type="InParanoid" id="Q02A60"/>
<dbReference type="SUPFAM" id="SSF53335">
    <property type="entry name" value="S-adenosyl-L-methionine-dependent methyltransferases"/>
    <property type="match status" value="1"/>
</dbReference>
<dbReference type="PANTHER" id="PTHR43648:SF1">
    <property type="entry name" value="ELECTRON TRANSFER FLAVOPROTEIN BETA SUBUNIT LYSINE METHYLTRANSFERASE"/>
    <property type="match status" value="1"/>
</dbReference>
<dbReference type="EC" id="2.1.1.-" evidence="3"/>
<evidence type="ECO:0000256" key="1">
    <source>
        <dbReference type="ARBA" id="ARBA00022603"/>
    </source>
</evidence>
<sequence length="248" mass="26843">MFSLEIDCDPDDRDMLIAELWEQGSAGIVELNPLRVRAFFDEGSNRAALLKLFPGAREREEEQRDWVQSARDLLQPMEVGRRFFLVPEWRDDPTPEGRFRIVVNPGMAFGTGVHETTRLCIEALEDFLEPGMTVLDVGTGSGILARAAGLLGAARVIACDIDPVAVEIAGFGFVGSVDAVAPGVADVVLANISPEAIAQLSADLVRARKPGGVLLASGFETHEVEQVRAALPAARELRQKGNWALLVV</sequence>
<proteinExistence type="predicted"/>
<dbReference type="STRING" id="234267.Acid_1068"/>
<dbReference type="InterPro" id="IPR029063">
    <property type="entry name" value="SAM-dependent_MTases_sf"/>
</dbReference>
<dbReference type="Gene3D" id="3.30.70.1170">
    <property type="entry name" value="Sun protein, domain 3"/>
    <property type="match status" value="1"/>
</dbReference>
<accession>Q02A60</accession>
<dbReference type="GO" id="GO:0032259">
    <property type="term" value="P:methylation"/>
    <property type="evidence" value="ECO:0007669"/>
    <property type="project" value="UniProtKB-KW"/>
</dbReference>
<dbReference type="InterPro" id="IPR050078">
    <property type="entry name" value="Ribosomal_L11_MeTrfase_PrmA"/>
</dbReference>
<dbReference type="AlphaFoldDB" id="Q02A60"/>
<dbReference type="GO" id="GO:0008276">
    <property type="term" value="F:protein methyltransferase activity"/>
    <property type="evidence" value="ECO:0007669"/>
    <property type="project" value="TreeGrafter"/>
</dbReference>
<evidence type="ECO:0000313" key="3">
    <source>
        <dbReference type="EMBL" id="ABJ82066.1"/>
    </source>
</evidence>
<reference evidence="3" key="1">
    <citation type="submission" date="2006-10" db="EMBL/GenBank/DDBJ databases">
        <title>Complete sequence of Solibacter usitatus Ellin6076.</title>
        <authorList>
            <consortium name="US DOE Joint Genome Institute"/>
            <person name="Copeland A."/>
            <person name="Lucas S."/>
            <person name="Lapidus A."/>
            <person name="Barry K."/>
            <person name="Detter J.C."/>
            <person name="Glavina del Rio T."/>
            <person name="Hammon N."/>
            <person name="Israni S."/>
            <person name="Dalin E."/>
            <person name="Tice H."/>
            <person name="Pitluck S."/>
            <person name="Thompson L.S."/>
            <person name="Brettin T."/>
            <person name="Bruce D."/>
            <person name="Han C."/>
            <person name="Tapia R."/>
            <person name="Gilna P."/>
            <person name="Schmutz J."/>
            <person name="Larimer F."/>
            <person name="Land M."/>
            <person name="Hauser L."/>
            <person name="Kyrpides N."/>
            <person name="Mikhailova N."/>
            <person name="Janssen P.H."/>
            <person name="Kuske C.R."/>
            <person name="Richardson P."/>
        </authorList>
    </citation>
    <scope>NUCLEOTIDE SEQUENCE</scope>
    <source>
        <strain evidence="3">Ellin6076</strain>
    </source>
</reference>
<keyword evidence="3" id="KW-0687">Ribonucleoprotein</keyword>
<dbReference type="FunCoup" id="Q02A60">
    <property type="interactions" value="453"/>
</dbReference>
<keyword evidence="2 3" id="KW-0808">Transferase</keyword>
<dbReference type="GO" id="GO:0005840">
    <property type="term" value="C:ribosome"/>
    <property type="evidence" value="ECO:0007669"/>
    <property type="project" value="UniProtKB-KW"/>
</dbReference>
<organism evidence="3">
    <name type="scientific">Solibacter usitatus (strain Ellin6076)</name>
    <dbReference type="NCBI Taxonomy" id="234267"/>
    <lineage>
        <taxon>Bacteria</taxon>
        <taxon>Pseudomonadati</taxon>
        <taxon>Acidobacteriota</taxon>
        <taxon>Terriglobia</taxon>
        <taxon>Bryobacterales</taxon>
        <taxon>Solibacteraceae</taxon>
        <taxon>Candidatus Solibacter</taxon>
    </lineage>
</organism>
<gene>
    <name evidence="3" type="ordered locus">Acid_1068</name>
</gene>
<keyword evidence="1 3" id="KW-0489">Methyltransferase</keyword>
<dbReference type="EMBL" id="CP000473">
    <property type="protein sequence ID" value="ABJ82066.1"/>
    <property type="molecule type" value="Genomic_DNA"/>
</dbReference>
<protein>
    <submittedName>
        <fullName evidence="3">LSU ribosomal protein L11P methyltransferase</fullName>
        <ecNumber evidence="3">2.1.1.-</ecNumber>
    </submittedName>
</protein>
<dbReference type="CDD" id="cd02440">
    <property type="entry name" value="AdoMet_MTases"/>
    <property type="match status" value="1"/>
</dbReference>
<dbReference type="Pfam" id="PF06325">
    <property type="entry name" value="PrmA"/>
    <property type="match status" value="1"/>
</dbReference>
<dbReference type="KEGG" id="sus:Acid_1068"/>
<dbReference type="HOGENOM" id="CLU_049382_3_1_0"/>
<evidence type="ECO:0000256" key="2">
    <source>
        <dbReference type="ARBA" id="ARBA00022679"/>
    </source>
</evidence>
<keyword evidence="3" id="KW-0689">Ribosomal protein</keyword>